<dbReference type="Proteomes" id="UP000396862">
    <property type="component" value="Unassembled WGS sequence"/>
</dbReference>
<dbReference type="InterPro" id="IPR031107">
    <property type="entry name" value="Small_HSP"/>
</dbReference>
<dbReference type="InterPro" id="IPR008978">
    <property type="entry name" value="HSP20-like_chaperone"/>
</dbReference>
<evidence type="ECO:0000259" key="3">
    <source>
        <dbReference type="PROSITE" id="PS01031"/>
    </source>
</evidence>
<gene>
    <name evidence="4" type="primary">hsp18</name>
    <name evidence="4" type="ORF">JCM18694_38000</name>
</gene>
<dbReference type="CDD" id="cd06464">
    <property type="entry name" value="ACD_sHsps-like"/>
    <property type="match status" value="1"/>
</dbReference>
<dbReference type="RefSeq" id="WP_106541825.1">
    <property type="nucleotide sequence ID" value="NZ_BLAU01000001.1"/>
</dbReference>
<sequence length="150" mass="17284">MAIVKANNRMFPSVPSFFDNFFSRDWMDWTNSNFADMDSTLPAVNVKESDDDYVIEVAAPGLSKDDFKIDLDNNRLTISSEKQEENKTDEEGKYTQREFRYQAFQRTFHLSGNVVDSDKIAAKYKDGILCVTLPKREEIKPKPAKQIKIS</sequence>
<dbReference type="PANTHER" id="PTHR11527">
    <property type="entry name" value="HEAT-SHOCK PROTEIN 20 FAMILY MEMBER"/>
    <property type="match status" value="1"/>
</dbReference>
<evidence type="ECO:0000313" key="4">
    <source>
        <dbReference type="EMBL" id="GET23554.1"/>
    </source>
</evidence>
<dbReference type="SUPFAM" id="SSF49764">
    <property type="entry name" value="HSP20-like chaperones"/>
    <property type="match status" value="1"/>
</dbReference>
<dbReference type="PROSITE" id="PS01031">
    <property type="entry name" value="SHSP"/>
    <property type="match status" value="1"/>
</dbReference>
<accession>A0ABQ0ZQE7</accession>
<feature type="domain" description="SHSP" evidence="3">
    <location>
        <begin position="35"/>
        <end position="150"/>
    </location>
</feature>
<comment type="similarity">
    <text evidence="1 2">Belongs to the small heat shock protein (HSP20) family.</text>
</comment>
<comment type="caution">
    <text evidence="4">The sequence shown here is derived from an EMBL/GenBank/DDBJ whole genome shotgun (WGS) entry which is preliminary data.</text>
</comment>
<proteinExistence type="inferred from homology"/>
<dbReference type="Pfam" id="PF00011">
    <property type="entry name" value="HSP20"/>
    <property type="match status" value="1"/>
</dbReference>
<name>A0ABQ0ZQE7_9BACT</name>
<dbReference type="InterPro" id="IPR002068">
    <property type="entry name" value="A-crystallin/Hsp20_dom"/>
</dbReference>
<dbReference type="EMBL" id="BLAU01000001">
    <property type="protein sequence ID" value="GET23554.1"/>
    <property type="molecule type" value="Genomic_DNA"/>
</dbReference>
<organism evidence="4 5">
    <name type="scientific">Prolixibacter denitrificans</name>
    <dbReference type="NCBI Taxonomy" id="1541063"/>
    <lineage>
        <taxon>Bacteria</taxon>
        <taxon>Pseudomonadati</taxon>
        <taxon>Bacteroidota</taxon>
        <taxon>Bacteroidia</taxon>
        <taxon>Marinilabiliales</taxon>
        <taxon>Prolixibacteraceae</taxon>
        <taxon>Prolixibacter</taxon>
    </lineage>
</organism>
<keyword evidence="4" id="KW-0346">Stress response</keyword>
<keyword evidence="5" id="KW-1185">Reference proteome</keyword>
<evidence type="ECO:0000313" key="5">
    <source>
        <dbReference type="Proteomes" id="UP000396862"/>
    </source>
</evidence>
<evidence type="ECO:0000256" key="2">
    <source>
        <dbReference type="RuleBase" id="RU003616"/>
    </source>
</evidence>
<evidence type="ECO:0000256" key="1">
    <source>
        <dbReference type="PROSITE-ProRule" id="PRU00285"/>
    </source>
</evidence>
<dbReference type="Gene3D" id="2.60.40.790">
    <property type="match status" value="1"/>
</dbReference>
<protein>
    <submittedName>
        <fullName evidence="4">18 kDa heat shock protein</fullName>
    </submittedName>
</protein>
<reference evidence="4 5" key="1">
    <citation type="submission" date="2019-10" db="EMBL/GenBank/DDBJ databases">
        <title>Prolixibacter strains distinguished by the presence of nitrate reductase genes were adept at nitrate-dependent anaerobic corrosion of metallic iron and carbon steel.</title>
        <authorList>
            <person name="Iino T."/>
            <person name="Shono N."/>
            <person name="Ito K."/>
            <person name="Nakamura R."/>
            <person name="Sueoka K."/>
            <person name="Harayama S."/>
            <person name="Ohkuma M."/>
        </authorList>
    </citation>
    <scope>NUCLEOTIDE SEQUENCE [LARGE SCALE GENOMIC DNA]</scope>
    <source>
        <strain evidence="4 5">MIC1-1</strain>
    </source>
</reference>